<name>A0AAV4PX59_CAEEX</name>
<evidence type="ECO:0000313" key="1">
    <source>
        <dbReference type="EMBL" id="GIY02008.1"/>
    </source>
</evidence>
<proteinExistence type="predicted"/>
<keyword evidence="2" id="KW-1185">Reference proteome</keyword>
<dbReference type="AlphaFoldDB" id="A0AAV4PX59"/>
<comment type="caution">
    <text evidence="1">The sequence shown here is derived from an EMBL/GenBank/DDBJ whole genome shotgun (WGS) entry which is preliminary data.</text>
</comment>
<dbReference type="Proteomes" id="UP001054945">
    <property type="component" value="Unassembled WGS sequence"/>
</dbReference>
<reference evidence="1 2" key="1">
    <citation type="submission" date="2021-06" db="EMBL/GenBank/DDBJ databases">
        <title>Caerostris extrusa draft genome.</title>
        <authorList>
            <person name="Kono N."/>
            <person name="Arakawa K."/>
        </authorList>
    </citation>
    <scope>NUCLEOTIDE SEQUENCE [LARGE SCALE GENOMIC DNA]</scope>
</reference>
<sequence>MRPTDVHPHFTRNYRTNPQHTLVLSLRLHVSGFELAKLARGQDGGTFSRSNNGLRIFGIVSQRGRSGSPASGPKRRDFSPVRHIPSQGLRFLWVPSNAFLISSLEKSTLAFLLALRRLDGKESQSTNNHGVRVSDCV</sequence>
<protein>
    <submittedName>
        <fullName evidence="1">Uncharacterized protein</fullName>
    </submittedName>
</protein>
<gene>
    <name evidence="1" type="ORF">CEXT_41621</name>
</gene>
<evidence type="ECO:0000313" key="2">
    <source>
        <dbReference type="Proteomes" id="UP001054945"/>
    </source>
</evidence>
<accession>A0AAV4PX59</accession>
<dbReference type="EMBL" id="BPLR01005399">
    <property type="protein sequence ID" value="GIY02008.1"/>
    <property type="molecule type" value="Genomic_DNA"/>
</dbReference>
<organism evidence="1 2">
    <name type="scientific">Caerostris extrusa</name>
    <name type="common">Bark spider</name>
    <name type="synonym">Caerostris bankana</name>
    <dbReference type="NCBI Taxonomy" id="172846"/>
    <lineage>
        <taxon>Eukaryota</taxon>
        <taxon>Metazoa</taxon>
        <taxon>Ecdysozoa</taxon>
        <taxon>Arthropoda</taxon>
        <taxon>Chelicerata</taxon>
        <taxon>Arachnida</taxon>
        <taxon>Araneae</taxon>
        <taxon>Araneomorphae</taxon>
        <taxon>Entelegynae</taxon>
        <taxon>Araneoidea</taxon>
        <taxon>Araneidae</taxon>
        <taxon>Caerostris</taxon>
    </lineage>
</organism>